<dbReference type="Proteomes" id="UP000064967">
    <property type="component" value="Chromosome"/>
</dbReference>
<keyword evidence="15 19" id="KW-0472">Membrane</keyword>
<accession>A0A0K1QFJ0</accession>
<dbReference type="RefSeq" id="WP_146655034.1">
    <property type="nucleotide sequence ID" value="NZ_CP012333.1"/>
</dbReference>
<dbReference type="SUPFAM" id="SSF81660">
    <property type="entry name" value="Metal cation-transporting ATPase, ATP-binding domain N"/>
    <property type="match status" value="1"/>
</dbReference>
<dbReference type="InterPro" id="IPR059000">
    <property type="entry name" value="ATPase_P-type_domA"/>
</dbReference>
<dbReference type="InterPro" id="IPR023214">
    <property type="entry name" value="HAD_sf"/>
</dbReference>
<dbReference type="InterPro" id="IPR023299">
    <property type="entry name" value="ATPase_P-typ_cyto_dom_N"/>
</dbReference>
<dbReference type="InterPro" id="IPR006415">
    <property type="entry name" value="P-type_ATPase_IIIB"/>
</dbReference>
<comment type="function">
    <text evidence="1">Mediates magnesium influx to the cytosol.</text>
</comment>
<evidence type="ECO:0000256" key="7">
    <source>
        <dbReference type="ARBA" id="ARBA00022519"/>
    </source>
</evidence>
<name>A0A0K1QFJ0_9BACT</name>
<feature type="transmembrane region" description="Helical" evidence="19">
    <location>
        <begin position="328"/>
        <end position="352"/>
    </location>
</feature>
<dbReference type="InterPro" id="IPR004014">
    <property type="entry name" value="ATPase_P-typ_cation-transptr_N"/>
</dbReference>
<keyword evidence="22" id="KW-1185">Reference proteome</keyword>
<organism evidence="21 22">
    <name type="scientific">Labilithrix luteola</name>
    <dbReference type="NCBI Taxonomy" id="1391654"/>
    <lineage>
        <taxon>Bacteria</taxon>
        <taxon>Pseudomonadati</taxon>
        <taxon>Myxococcota</taxon>
        <taxon>Polyangia</taxon>
        <taxon>Polyangiales</taxon>
        <taxon>Labilitrichaceae</taxon>
        <taxon>Labilithrix</taxon>
    </lineage>
</organism>
<sequence length="909" mass="98473">MPHDASNTIDAPLASRATTAPRAAARKGDADVLAAKAERLRTASLSGADAVLAELQATSRGLTDSTAAELLLACGPNEVARERPPSWYVQLLSAFKNPFNAVLVGLAAIDLWSSPDELAGPIIIGVMIAISVGIRFAQEFRSGRAAEQLRALVRTTATVLRRRDNAPDKPAKRREIAMRELVPGDVVALAAGDMVPADVRLLTAKDLFVNQAVLTGESMPVEKSATEGLLSPAAEGARSARPDVQGLPNIALMGTNVVSGTATAVVLQTGARTWFGSIAGSLLGPRPLTSFDVGVSNVTWLLIRFIAVMAPVVLLLNGFTKHDWQEAALFAISVAVGLVPEMLALIVSANLARGALAMANKKVVVKRLNAIQNFGAMDVLCTDKTGTLTQDRIVLEQHVDVVGQESREVLRLAYLNSSHQTGLRNLLDRAVLEHAQMRSHAAELRALEKVDEIPFDFMRRRMSVVVATEEGKRLLICKGAIDEVLAVCDKVEIAGEVGPVTDLIRKHVARVTRVMNEDGMRVIAVAYREDPADKNVYSVDDERGLTLAGYIGFLDPPRDSAQPALEALARHGVEVKVLTGDNEIVASKVCRDVGLTVKGVLRGADLDELDDSALREASAHATIFAKLNPLQKSRVVRVLKASGHTVGFLGDGINDAPALRDADIGISVDTAVDIAKESADIILLEKSLMVLEEGVLEGRTTFGNMMKYLKMTASSNFGNVFSVLVASVFLPFLPMLAIHLLIQNLLYDVSQLSIPWDRMDEDFLRTPRRWDAPNLRRFMLFIGPISSLFDIVTFVVLWFVFGARSPAQQALFQSGWFIEGLLSQTLIVHMIRTQKIPFIQSRAAPPVIALTATVMTVGIAIPFTPIGAAVGLRPLPLSYFPWLVAILLSYCTLTQLVKTWYVRRFGSWL</sequence>
<evidence type="ECO:0000313" key="21">
    <source>
        <dbReference type="EMBL" id="AKV04417.1"/>
    </source>
</evidence>
<evidence type="ECO:0000256" key="19">
    <source>
        <dbReference type="SAM" id="Phobius"/>
    </source>
</evidence>
<dbReference type="SMART" id="SM00831">
    <property type="entry name" value="Cation_ATPase_N"/>
    <property type="match status" value="1"/>
</dbReference>
<dbReference type="Gene3D" id="3.40.1110.10">
    <property type="entry name" value="Calcium-transporting ATPase, cytoplasmic domain N"/>
    <property type="match status" value="1"/>
</dbReference>
<dbReference type="NCBIfam" id="TIGR01524">
    <property type="entry name" value="ATPase-IIIB_Mg"/>
    <property type="match status" value="1"/>
</dbReference>
<evidence type="ECO:0000256" key="11">
    <source>
        <dbReference type="ARBA" id="ARBA00022840"/>
    </source>
</evidence>
<dbReference type="InterPro" id="IPR018303">
    <property type="entry name" value="ATPase_P-typ_P_site"/>
</dbReference>
<dbReference type="KEGG" id="llu:AKJ09_11080"/>
<evidence type="ECO:0000256" key="13">
    <source>
        <dbReference type="ARBA" id="ARBA00022967"/>
    </source>
</evidence>
<dbReference type="InterPro" id="IPR008250">
    <property type="entry name" value="ATPase_P-typ_transduc_dom_A_sf"/>
</dbReference>
<keyword evidence="10" id="KW-0547">Nucleotide-binding</keyword>
<dbReference type="InterPro" id="IPR044492">
    <property type="entry name" value="P_typ_ATPase_HD_dom"/>
</dbReference>
<evidence type="ECO:0000256" key="14">
    <source>
        <dbReference type="ARBA" id="ARBA00022989"/>
    </source>
</evidence>
<dbReference type="InterPro" id="IPR023298">
    <property type="entry name" value="ATPase_P-typ_TM_dom_sf"/>
</dbReference>
<dbReference type="GO" id="GO:0016887">
    <property type="term" value="F:ATP hydrolysis activity"/>
    <property type="evidence" value="ECO:0007669"/>
    <property type="project" value="InterPro"/>
</dbReference>
<evidence type="ECO:0000256" key="3">
    <source>
        <dbReference type="ARBA" id="ARBA00008746"/>
    </source>
</evidence>
<dbReference type="Pfam" id="PF00689">
    <property type="entry name" value="Cation_ATPase_C"/>
    <property type="match status" value="1"/>
</dbReference>
<evidence type="ECO:0000256" key="16">
    <source>
        <dbReference type="ARBA" id="ARBA00029806"/>
    </source>
</evidence>
<feature type="transmembrane region" description="Helical" evidence="19">
    <location>
        <begin position="843"/>
        <end position="867"/>
    </location>
</feature>
<dbReference type="PROSITE" id="PS00154">
    <property type="entry name" value="ATPASE_E1_E2"/>
    <property type="match status" value="1"/>
</dbReference>
<keyword evidence="8" id="KW-0597">Phosphoprotein</keyword>
<evidence type="ECO:0000256" key="17">
    <source>
        <dbReference type="ARBA" id="ARBA00047295"/>
    </source>
</evidence>
<keyword evidence="13" id="KW-1278">Translocase</keyword>
<dbReference type="Gene3D" id="2.70.150.10">
    <property type="entry name" value="Calcium-transporting ATPase, cytoplasmic transduction domain A"/>
    <property type="match status" value="1"/>
</dbReference>
<dbReference type="Pfam" id="PF00122">
    <property type="entry name" value="E1-E2_ATPase"/>
    <property type="match status" value="1"/>
</dbReference>
<evidence type="ECO:0000256" key="1">
    <source>
        <dbReference type="ARBA" id="ARBA00003954"/>
    </source>
</evidence>
<feature type="compositionally biased region" description="Low complexity" evidence="18">
    <location>
        <begin position="11"/>
        <end position="21"/>
    </location>
</feature>
<proteinExistence type="inferred from homology"/>
<dbReference type="PATRIC" id="fig|1391654.3.peg.11239"/>
<dbReference type="AlphaFoldDB" id="A0A0K1QFJ0"/>
<dbReference type="CDD" id="cd02077">
    <property type="entry name" value="P-type_ATPase_Mg"/>
    <property type="match status" value="1"/>
</dbReference>
<dbReference type="Pfam" id="PF00690">
    <property type="entry name" value="Cation_ATPase_N"/>
    <property type="match status" value="1"/>
</dbReference>
<evidence type="ECO:0000256" key="10">
    <source>
        <dbReference type="ARBA" id="ARBA00022741"/>
    </source>
</evidence>
<dbReference type="InterPro" id="IPR006068">
    <property type="entry name" value="ATPase_P-typ_cation-transptr_C"/>
</dbReference>
<evidence type="ECO:0000256" key="6">
    <source>
        <dbReference type="ARBA" id="ARBA00022475"/>
    </source>
</evidence>
<dbReference type="GO" id="GO:0005524">
    <property type="term" value="F:ATP binding"/>
    <property type="evidence" value="ECO:0007669"/>
    <property type="project" value="UniProtKB-KW"/>
</dbReference>
<dbReference type="OrthoDB" id="9763278at2"/>
<keyword evidence="7" id="KW-0997">Cell inner membrane</keyword>
<dbReference type="InterPro" id="IPR036412">
    <property type="entry name" value="HAD-like_sf"/>
</dbReference>
<evidence type="ECO:0000256" key="4">
    <source>
        <dbReference type="ARBA" id="ARBA00012786"/>
    </source>
</evidence>
<evidence type="ECO:0000256" key="5">
    <source>
        <dbReference type="ARBA" id="ARBA00013555"/>
    </source>
</evidence>
<dbReference type="SUPFAM" id="SSF56784">
    <property type="entry name" value="HAD-like"/>
    <property type="match status" value="1"/>
</dbReference>
<dbReference type="EC" id="7.2.2.14" evidence="4"/>
<evidence type="ECO:0000256" key="15">
    <source>
        <dbReference type="ARBA" id="ARBA00023136"/>
    </source>
</evidence>
<feature type="transmembrane region" description="Helical" evidence="19">
    <location>
        <begin position="720"/>
        <end position="742"/>
    </location>
</feature>
<comment type="catalytic activity">
    <reaction evidence="17">
        <text>Mg(2+)(out) + ATP + H2O = Mg(2+)(in) + ADP + phosphate + H(+)</text>
        <dbReference type="Rhea" id="RHEA:10260"/>
        <dbReference type="ChEBI" id="CHEBI:15377"/>
        <dbReference type="ChEBI" id="CHEBI:15378"/>
        <dbReference type="ChEBI" id="CHEBI:18420"/>
        <dbReference type="ChEBI" id="CHEBI:30616"/>
        <dbReference type="ChEBI" id="CHEBI:43474"/>
        <dbReference type="ChEBI" id="CHEBI:456216"/>
        <dbReference type="EC" id="7.2.2.14"/>
    </reaction>
</comment>
<dbReference type="SFLD" id="SFLDS00003">
    <property type="entry name" value="Haloacid_Dehalogenase"/>
    <property type="match status" value="1"/>
</dbReference>
<evidence type="ECO:0000256" key="2">
    <source>
        <dbReference type="ARBA" id="ARBA00004429"/>
    </source>
</evidence>
<dbReference type="SFLD" id="SFLDF00027">
    <property type="entry name" value="p-type_atpase"/>
    <property type="match status" value="1"/>
</dbReference>
<evidence type="ECO:0000256" key="9">
    <source>
        <dbReference type="ARBA" id="ARBA00022692"/>
    </source>
</evidence>
<dbReference type="InterPro" id="IPR001757">
    <property type="entry name" value="P_typ_ATPase"/>
</dbReference>
<feature type="domain" description="Cation-transporting P-type ATPase N-terminal" evidence="20">
    <location>
        <begin position="42"/>
        <end position="115"/>
    </location>
</feature>
<dbReference type="NCBIfam" id="TIGR01494">
    <property type="entry name" value="ATPase_P-type"/>
    <property type="match status" value="2"/>
</dbReference>
<feature type="transmembrane region" description="Helical" evidence="19">
    <location>
        <begin position="295"/>
        <end position="316"/>
    </location>
</feature>
<feature type="transmembrane region" description="Helical" evidence="19">
    <location>
        <begin position="778"/>
        <end position="801"/>
    </location>
</feature>
<dbReference type="Pfam" id="PF13246">
    <property type="entry name" value="Cation_ATPase"/>
    <property type="match status" value="1"/>
</dbReference>
<dbReference type="Gene3D" id="3.40.50.1000">
    <property type="entry name" value="HAD superfamily/HAD-like"/>
    <property type="match status" value="1"/>
</dbReference>
<dbReference type="SUPFAM" id="SSF81653">
    <property type="entry name" value="Calcium ATPase, transduction domain A"/>
    <property type="match status" value="1"/>
</dbReference>
<dbReference type="EMBL" id="CP012333">
    <property type="protein sequence ID" value="AKV04417.1"/>
    <property type="molecule type" value="Genomic_DNA"/>
</dbReference>
<comment type="subcellular location">
    <subcellularLocation>
        <location evidence="2">Cell inner membrane</location>
        <topology evidence="2">Multi-pass membrane protein</topology>
    </subcellularLocation>
</comment>
<evidence type="ECO:0000313" key="22">
    <source>
        <dbReference type="Proteomes" id="UP000064967"/>
    </source>
</evidence>
<feature type="region of interest" description="Disordered" evidence="18">
    <location>
        <begin position="1"/>
        <end position="21"/>
    </location>
</feature>
<evidence type="ECO:0000256" key="8">
    <source>
        <dbReference type="ARBA" id="ARBA00022553"/>
    </source>
</evidence>
<feature type="transmembrane region" description="Helical" evidence="19">
    <location>
        <begin position="879"/>
        <end position="897"/>
    </location>
</feature>
<dbReference type="GO" id="GO:0015444">
    <property type="term" value="F:P-type magnesium transporter activity"/>
    <property type="evidence" value="ECO:0007669"/>
    <property type="project" value="UniProtKB-EC"/>
</dbReference>
<dbReference type="PRINTS" id="PR01836">
    <property type="entry name" value="MGATPASE"/>
</dbReference>
<dbReference type="Gene3D" id="1.20.1110.10">
    <property type="entry name" value="Calcium-transporting ATPase, transmembrane domain"/>
    <property type="match status" value="1"/>
</dbReference>
<keyword evidence="14 19" id="KW-1133">Transmembrane helix</keyword>
<dbReference type="PANTHER" id="PTHR42861">
    <property type="entry name" value="CALCIUM-TRANSPORTING ATPASE"/>
    <property type="match status" value="1"/>
</dbReference>
<dbReference type="SUPFAM" id="SSF81665">
    <property type="entry name" value="Calcium ATPase, transmembrane domain M"/>
    <property type="match status" value="1"/>
</dbReference>
<evidence type="ECO:0000256" key="12">
    <source>
        <dbReference type="ARBA" id="ARBA00022842"/>
    </source>
</evidence>
<keyword evidence="9 19" id="KW-0812">Transmembrane</keyword>
<dbReference type="STRING" id="1391654.AKJ09_11080"/>
<dbReference type="SFLD" id="SFLDG00002">
    <property type="entry name" value="C1.7:_P-type_atpase_like"/>
    <property type="match status" value="1"/>
</dbReference>
<feature type="transmembrane region" description="Helical" evidence="19">
    <location>
        <begin position="118"/>
        <end position="137"/>
    </location>
</feature>
<gene>
    <name evidence="21" type="ORF">AKJ09_11080</name>
</gene>
<keyword evidence="12" id="KW-0460">Magnesium</keyword>
<evidence type="ECO:0000256" key="18">
    <source>
        <dbReference type="SAM" id="MobiDB-lite"/>
    </source>
</evidence>
<feature type="transmembrane region" description="Helical" evidence="19">
    <location>
        <begin position="91"/>
        <end position="112"/>
    </location>
</feature>
<comment type="similarity">
    <text evidence="3">Belongs to the cation transport ATPase (P-type) (TC 3.A.3) family. Type IIIB subfamily.</text>
</comment>
<protein>
    <recommendedName>
        <fullName evidence="5">Magnesium-transporting ATPase, P-type 1</fullName>
        <ecNumber evidence="4">7.2.2.14</ecNumber>
    </recommendedName>
    <alternativeName>
        <fullName evidence="16">Mg(2+) transport ATPase, P-type 1</fullName>
    </alternativeName>
</protein>
<dbReference type="GO" id="GO:0005886">
    <property type="term" value="C:plasma membrane"/>
    <property type="evidence" value="ECO:0007669"/>
    <property type="project" value="UniProtKB-SubCell"/>
</dbReference>
<reference evidence="21 22" key="1">
    <citation type="submission" date="2015-08" db="EMBL/GenBank/DDBJ databases">
        <authorList>
            <person name="Babu N.S."/>
            <person name="Beckwith C.J."/>
            <person name="Beseler K.G."/>
            <person name="Brison A."/>
            <person name="Carone J.V."/>
            <person name="Caskin T.P."/>
            <person name="Diamond M."/>
            <person name="Durham M.E."/>
            <person name="Foxe J.M."/>
            <person name="Go M."/>
            <person name="Henderson B.A."/>
            <person name="Jones I.B."/>
            <person name="McGettigan J.A."/>
            <person name="Micheletti S.J."/>
            <person name="Nasrallah M.E."/>
            <person name="Ortiz D."/>
            <person name="Piller C.R."/>
            <person name="Privatt S.R."/>
            <person name="Schneider S.L."/>
            <person name="Sharp S."/>
            <person name="Smith T.C."/>
            <person name="Stanton J.D."/>
            <person name="Ullery H.E."/>
            <person name="Wilson R.J."/>
            <person name="Serrano M.G."/>
            <person name="Buck G."/>
            <person name="Lee V."/>
            <person name="Wang Y."/>
            <person name="Carvalho R."/>
            <person name="Voegtly L."/>
            <person name="Shi R."/>
            <person name="Duckworth R."/>
            <person name="Johnson A."/>
            <person name="Loviza R."/>
            <person name="Walstead R."/>
            <person name="Shah Z."/>
            <person name="Kiflezghi M."/>
            <person name="Wade K."/>
            <person name="Ball S.L."/>
            <person name="Bradley K.W."/>
            <person name="Asai D.J."/>
            <person name="Bowman C.A."/>
            <person name="Russell D.A."/>
            <person name="Pope W.H."/>
            <person name="Jacobs-Sera D."/>
            <person name="Hendrix R.W."/>
            <person name="Hatfull G.F."/>
        </authorList>
    </citation>
    <scope>NUCLEOTIDE SEQUENCE [LARGE SCALE GENOMIC DNA]</scope>
    <source>
        <strain evidence="21 22">DSM 27648</strain>
    </source>
</reference>
<keyword evidence="6" id="KW-1003">Cell membrane</keyword>
<dbReference type="NCBIfam" id="NF011702">
    <property type="entry name" value="PRK15122.1"/>
    <property type="match status" value="1"/>
</dbReference>
<evidence type="ECO:0000259" key="20">
    <source>
        <dbReference type="SMART" id="SM00831"/>
    </source>
</evidence>
<keyword evidence="11" id="KW-0067">ATP-binding</keyword>